<comment type="caution">
    <text evidence="3">The sequence shown here is derived from an EMBL/GenBank/DDBJ whole genome shotgun (WGS) entry which is preliminary data.</text>
</comment>
<organism evidence="3 4">
    <name type="scientific">Symbiochloris irregularis</name>
    <dbReference type="NCBI Taxonomy" id="706552"/>
    <lineage>
        <taxon>Eukaryota</taxon>
        <taxon>Viridiplantae</taxon>
        <taxon>Chlorophyta</taxon>
        <taxon>core chlorophytes</taxon>
        <taxon>Trebouxiophyceae</taxon>
        <taxon>Trebouxiales</taxon>
        <taxon>Trebouxiaceae</taxon>
        <taxon>Symbiochloris</taxon>
    </lineage>
</organism>
<dbReference type="EMBL" id="JALJOQ010000047">
    <property type="protein sequence ID" value="KAK9804969.1"/>
    <property type="molecule type" value="Genomic_DNA"/>
</dbReference>
<dbReference type="Proteomes" id="UP001465755">
    <property type="component" value="Unassembled WGS sequence"/>
</dbReference>
<dbReference type="PANTHER" id="PTHR23244:SF471">
    <property type="entry name" value="GUANINE NUCLEOTIDE-BINDING PROTEIN SUBUNIT BETA 1-RELATED"/>
    <property type="match status" value="1"/>
</dbReference>
<reference evidence="3 4" key="1">
    <citation type="journal article" date="2024" name="Nat. Commun.">
        <title>Phylogenomics reveals the evolutionary origins of lichenization in chlorophyte algae.</title>
        <authorList>
            <person name="Puginier C."/>
            <person name="Libourel C."/>
            <person name="Otte J."/>
            <person name="Skaloud P."/>
            <person name="Haon M."/>
            <person name="Grisel S."/>
            <person name="Petersen M."/>
            <person name="Berrin J.G."/>
            <person name="Delaux P.M."/>
            <person name="Dal Grande F."/>
            <person name="Keller J."/>
        </authorList>
    </citation>
    <scope>NUCLEOTIDE SEQUENCE [LARGE SCALE GENOMIC DNA]</scope>
    <source>
        <strain evidence="3 4">SAG 2036</strain>
    </source>
</reference>
<protein>
    <recommendedName>
        <fullName evidence="5">Kelch repeat-containing protein</fullName>
    </recommendedName>
</protein>
<feature type="transmembrane region" description="Helical" evidence="2">
    <location>
        <begin position="46"/>
        <end position="69"/>
    </location>
</feature>
<evidence type="ECO:0000256" key="1">
    <source>
        <dbReference type="SAM" id="MobiDB-lite"/>
    </source>
</evidence>
<dbReference type="AlphaFoldDB" id="A0AAW1P3T7"/>
<sequence>MASDRQTQEPLLPSQQPAQAEQGSAPEQEGDEAEHPLSHRLTGARLLIVSTAVLLLLVACTFGLTYSYAANRYFLSTAPPTCRKSAAAVISSGLRLGEDEGSPRLKGKQLLVWSGKGHHADLMFDDLRAFDLRTGGWHRLYDRTDNPNNKARDPIGRWKAVAVFDESLPGLVISGGDAASDGSESRKQKLPNKGFLNDIWWLPTNVSLPFWEQPALGSTPALEADKHKHVVPSPRRAHAGSIFASPDRPTQLVIHGGKAPKGDELADVWTAHLTSAAFRWERLYEPLNESEAGISYPAPRKGHIAVTIPGDDPLLFIWGGRNDTAYFGNAPWVFSLQSRQWTHWLPSNPSSPSPGSRDHLGAFYYNGRVYIYGGRGGKDYVSSKPLNDIWAFDVAARTWSPVVTRGATPTARFLYSMAFYTTGNDTTRGQASEDGRMVIFGGEGRDGCFYNDVHEFSLAASKWRELSANRPCQKRCRGKHHHKSLRDHVWEDNELSAVDPFEEEPVRDQRSGANESWVPETSVLELGITEMRQVLRQV</sequence>
<evidence type="ECO:0000313" key="4">
    <source>
        <dbReference type="Proteomes" id="UP001465755"/>
    </source>
</evidence>
<dbReference type="Gene3D" id="2.120.10.80">
    <property type="entry name" value="Kelch-type beta propeller"/>
    <property type="match status" value="2"/>
</dbReference>
<name>A0AAW1P3T7_9CHLO</name>
<dbReference type="InterPro" id="IPR015915">
    <property type="entry name" value="Kelch-typ_b-propeller"/>
</dbReference>
<evidence type="ECO:0000313" key="3">
    <source>
        <dbReference type="EMBL" id="KAK9804969.1"/>
    </source>
</evidence>
<evidence type="ECO:0008006" key="5">
    <source>
        <dbReference type="Google" id="ProtNLM"/>
    </source>
</evidence>
<evidence type="ECO:0000256" key="2">
    <source>
        <dbReference type="SAM" id="Phobius"/>
    </source>
</evidence>
<dbReference type="InterPro" id="IPR011043">
    <property type="entry name" value="Gal_Oxase/kelch_b-propeller"/>
</dbReference>
<dbReference type="SUPFAM" id="SSF50965">
    <property type="entry name" value="Galactose oxidase, central domain"/>
    <property type="match status" value="1"/>
</dbReference>
<feature type="compositionally biased region" description="Polar residues" evidence="1">
    <location>
        <begin position="1"/>
        <end position="22"/>
    </location>
</feature>
<keyword evidence="2" id="KW-0472">Membrane</keyword>
<accession>A0AAW1P3T7</accession>
<keyword evidence="2" id="KW-1133">Transmembrane helix</keyword>
<feature type="region of interest" description="Disordered" evidence="1">
    <location>
        <begin position="1"/>
        <end position="35"/>
    </location>
</feature>
<gene>
    <name evidence="3" type="ORF">WJX73_005509</name>
</gene>
<dbReference type="Pfam" id="PF24681">
    <property type="entry name" value="Kelch_KLHDC2_KLHL20_DRC7"/>
    <property type="match status" value="1"/>
</dbReference>
<keyword evidence="4" id="KW-1185">Reference proteome</keyword>
<keyword evidence="2" id="KW-0812">Transmembrane</keyword>
<proteinExistence type="predicted"/>
<dbReference type="PANTHER" id="PTHR23244">
    <property type="entry name" value="KELCH REPEAT DOMAIN"/>
    <property type="match status" value="1"/>
</dbReference>